<evidence type="ECO:0000313" key="2">
    <source>
        <dbReference type="EMBL" id="KAA0161098.1"/>
    </source>
</evidence>
<reference evidence="4 5" key="1">
    <citation type="submission" date="2019-07" db="EMBL/GenBank/DDBJ databases">
        <title>Genomes of Cafeteria roenbergensis.</title>
        <authorList>
            <person name="Fischer M.G."/>
            <person name="Hackl T."/>
            <person name="Roman M."/>
        </authorList>
    </citation>
    <scope>NUCLEOTIDE SEQUENCE [LARGE SCALE GENOMIC DNA]</scope>
    <source>
        <strain evidence="2 5">Cflag</strain>
        <strain evidence="3 4">RCC970-E3</strain>
    </source>
</reference>
<keyword evidence="1" id="KW-0472">Membrane</keyword>
<dbReference type="EMBL" id="VLTL01000010">
    <property type="protein sequence ID" value="KAA0170888.1"/>
    <property type="molecule type" value="Genomic_DNA"/>
</dbReference>
<dbReference type="Proteomes" id="UP000325113">
    <property type="component" value="Unassembled WGS sequence"/>
</dbReference>
<keyword evidence="1" id="KW-0812">Transmembrane</keyword>
<dbReference type="Proteomes" id="UP000324907">
    <property type="component" value="Unassembled WGS sequence"/>
</dbReference>
<proteinExistence type="predicted"/>
<dbReference type="AlphaFoldDB" id="A0A5A8E0K4"/>
<feature type="transmembrane region" description="Helical" evidence="1">
    <location>
        <begin position="7"/>
        <end position="28"/>
    </location>
</feature>
<evidence type="ECO:0000313" key="5">
    <source>
        <dbReference type="Proteomes" id="UP000325113"/>
    </source>
</evidence>
<evidence type="ECO:0000313" key="4">
    <source>
        <dbReference type="Proteomes" id="UP000324907"/>
    </source>
</evidence>
<organism evidence="3 4">
    <name type="scientific">Cafeteria roenbergensis</name>
    <name type="common">Marine flagellate</name>
    <dbReference type="NCBI Taxonomy" id="33653"/>
    <lineage>
        <taxon>Eukaryota</taxon>
        <taxon>Sar</taxon>
        <taxon>Stramenopiles</taxon>
        <taxon>Bigyra</taxon>
        <taxon>Opalozoa</taxon>
        <taxon>Bicosoecida</taxon>
        <taxon>Cafeteriaceae</taxon>
        <taxon>Cafeteria</taxon>
    </lineage>
</organism>
<protein>
    <submittedName>
        <fullName evidence="3">Uncharacterized protein</fullName>
    </submittedName>
</protein>
<name>A0A5A8E0K4_CAFRO</name>
<evidence type="ECO:0000313" key="3">
    <source>
        <dbReference type="EMBL" id="KAA0170888.1"/>
    </source>
</evidence>
<keyword evidence="1" id="KW-1133">Transmembrane helix</keyword>
<gene>
    <name evidence="3" type="ORF">FNF28_01161</name>
    <name evidence="2" type="ORF">FNF31_03939</name>
</gene>
<feature type="transmembrane region" description="Helical" evidence="1">
    <location>
        <begin position="273"/>
        <end position="300"/>
    </location>
</feature>
<evidence type="ECO:0000256" key="1">
    <source>
        <dbReference type="SAM" id="Phobius"/>
    </source>
</evidence>
<accession>A0A5A8E0K4</accession>
<sequence length="381" mass="40292">MGCRSRCYLCYFTIVGLMFLGSSMYAFLVSRAASDCPVGCPVSLLTEPFVCSDTPEKGDAAAMTDAYNNRCFACSDKNAALWPCSPDIGRQDCRDAGGVMLQADACSGLAGSKPALVNELKALPNFADAKGACIEFLATDIDFNPSIAPTLDPSGSGALVRPSYASVNSGPGIQVVVNESRYAGTTLNPACTAEALASSAVLGRLNLCYSVPARFTLRGLLIPGLLAFVVAMLAQAACSCAAGFSLCAFSRVRNEGWARLSRPMRYIGLCVKLMPQVLCFFHVLTGVVVFASLSFIQAGVCRNAQNSAGDFTFFQSGANLVYFAVVLWSVASCGGFYRKTCLPDAGLASPQSASDVDPPESKLSFEACWQALCCVWTTFRP</sequence>
<feature type="transmembrane region" description="Helical" evidence="1">
    <location>
        <begin position="320"/>
        <end position="337"/>
    </location>
</feature>
<feature type="transmembrane region" description="Helical" evidence="1">
    <location>
        <begin position="220"/>
        <end position="252"/>
    </location>
</feature>
<comment type="caution">
    <text evidence="3">The sequence shown here is derived from an EMBL/GenBank/DDBJ whole genome shotgun (WGS) entry which is preliminary data.</text>
</comment>
<dbReference type="EMBL" id="VLTM01000038">
    <property type="protein sequence ID" value="KAA0161098.1"/>
    <property type="molecule type" value="Genomic_DNA"/>
</dbReference>